<dbReference type="EMBL" id="LRDC01000001">
    <property type="protein sequence ID" value="KVX03565.1"/>
    <property type="molecule type" value="Genomic_DNA"/>
</dbReference>
<dbReference type="InterPro" id="IPR046357">
    <property type="entry name" value="PPIase_dom_sf"/>
</dbReference>
<evidence type="ECO:0000259" key="6">
    <source>
        <dbReference type="PROSITE" id="PS50198"/>
    </source>
</evidence>
<dbReference type="RefSeq" id="WP_059744255.1">
    <property type="nucleotide sequence ID" value="NZ_LRDC01000001.1"/>
</dbReference>
<dbReference type="EC" id="5.2.1.8" evidence="3"/>
<dbReference type="Pfam" id="PF13616">
    <property type="entry name" value="Rotamase_3"/>
    <property type="match status" value="1"/>
</dbReference>
<dbReference type="SUPFAM" id="SSF54534">
    <property type="entry name" value="FKBP-like"/>
    <property type="match status" value="1"/>
</dbReference>
<dbReference type="PANTHER" id="PTHR47245">
    <property type="entry name" value="PEPTIDYLPROLYL ISOMERASE"/>
    <property type="match status" value="1"/>
</dbReference>
<dbReference type="InterPro" id="IPR000297">
    <property type="entry name" value="PPIase_PpiC"/>
</dbReference>
<gene>
    <name evidence="7" type="ORF">AWJ07_03140</name>
</gene>
<evidence type="ECO:0000256" key="3">
    <source>
        <dbReference type="ARBA" id="ARBA00013194"/>
    </source>
</evidence>
<keyword evidence="5 7" id="KW-0413">Isomerase</keyword>
<comment type="catalytic activity">
    <reaction evidence="1">
        <text>[protein]-peptidylproline (omega=180) = [protein]-peptidylproline (omega=0)</text>
        <dbReference type="Rhea" id="RHEA:16237"/>
        <dbReference type="Rhea" id="RHEA-COMP:10747"/>
        <dbReference type="Rhea" id="RHEA-COMP:10748"/>
        <dbReference type="ChEBI" id="CHEBI:83833"/>
        <dbReference type="ChEBI" id="CHEBI:83834"/>
        <dbReference type="EC" id="5.2.1.8"/>
    </reaction>
</comment>
<name>A0A119D0W3_SHEFR</name>
<proteinExistence type="inferred from homology"/>
<dbReference type="Proteomes" id="UP000055702">
    <property type="component" value="Unassembled WGS sequence"/>
</dbReference>
<evidence type="ECO:0000313" key="8">
    <source>
        <dbReference type="Proteomes" id="UP000055702"/>
    </source>
</evidence>
<dbReference type="AlphaFoldDB" id="A0A119D0W3"/>
<comment type="caution">
    <text evidence="7">The sequence shown here is derived from an EMBL/GenBank/DDBJ whole genome shotgun (WGS) entry which is preliminary data.</text>
</comment>
<evidence type="ECO:0000256" key="1">
    <source>
        <dbReference type="ARBA" id="ARBA00000971"/>
    </source>
</evidence>
<sequence length="260" mass="29085">MISVNLESISEQVILNEMQYHPAEDHRSAMISAAQSLIIGKLLFQRANELDITKKYDVTEYQDEKAYHDALLEQLVSQDIQFPHATTTECFQYYQANLSKFSTSPLIAAKHILLPAPTDNVTARLEAKALADAIINQLQQGESFSALALAHSKCDSAKQGGALGQLSKGQTVAEFERQVFSANEGLMSHAVESRYGFHVVFVEMKVAGNQLPFEFVEQRITTYLNEKVKRKAIAQYIRHLISQAKIDGFEFDVDASPLMQ</sequence>
<evidence type="ECO:0000313" key="7">
    <source>
        <dbReference type="EMBL" id="KVX03565.1"/>
    </source>
</evidence>
<keyword evidence="4 5" id="KW-0697">Rotamase</keyword>
<dbReference type="InterPro" id="IPR050245">
    <property type="entry name" value="PrsA_foldase"/>
</dbReference>
<feature type="domain" description="PpiC" evidence="6">
    <location>
        <begin position="104"/>
        <end position="204"/>
    </location>
</feature>
<evidence type="ECO:0000256" key="4">
    <source>
        <dbReference type="ARBA" id="ARBA00023110"/>
    </source>
</evidence>
<dbReference type="PROSITE" id="PS50198">
    <property type="entry name" value="PPIC_PPIASE_2"/>
    <property type="match status" value="1"/>
</dbReference>
<evidence type="ECO:0000256" key="5">
    <source>
        <dbReference type="PROSITE-ProRule" id="PRU00278"/>
    </source>
</evidence>
<evidence type="ECO:0000256" key="2">
    <source>
        <dbReference type="ARBA" id="ARBA00007656"/>
    </source>
</evidence>
<accession>A0A119D0W3</accession>
<organism evidence="7">
    <name type="scientific">Shewanella frigidimarina</name>
    <dbReference type="NCBI Taxonomy" id="56812"/>
    <lineage>
        <taxon>Bacteria</taxon>
        <taxon>Pseudomonadati</taxon>
        <taxon>Pseudomonadota</taxon>
        <taxon>Gammaproteobacteria</taxon>
        <taxon>Alteromonadales</taxon>
        <taxon>Shewanellaceae</taxon>
        <taxon>Shewanella</taxon>
    </lineage>
</organism>
<dbReference type="Gene3D" id="3.10.50.40">
    <property type="match status" value="1"/>
</dbReference>
<dbReference type="InterPro" id="IPR023058">
    <property type="entry name" value="PPIase_PpiC_CS"/>
</dbReference>
<dbReference type="PANTHER" id="PTHR47245:SF2">
    <property type="entry name" value="PEPTIDYL-PROLYL CIS-TRANS ISOMERASE HP_0175-RELATED"/>
    <property type="match status" value="1"/>
</dbReference>
<comment type="similarity">
    <text evidence="2">Belongs to the PpiC/parvulin rotamase family.</text>
</comment>
<protein>
    <recommendedName>
        <fullName evidence="3">peptidylprolyl isomerase</fullName>
        <ecNumber evidence="3">5.2.1.8</ecNumber>
    </recommendedName>
</protein>
<dbReference type="PROSITE" id="PS01096">
    <property type="entry name" value="PPIC_PPIASE_1"/>
    <property type="match status" value="1"/>
</dbReference>
<dbReference type="GO" id="GO:0003755">
    <property type="term" value="F:peptidyl-prolyl cis-trans isomerase activity"/>
    <property type="evidence" value="ECO:0007669"/>
    <property type="project" value="UniProtKB-KW"/>
</dbReference>
<reference evidence="7 8" key="1">
    <citation type="submission" date="2016-01" db="EMBL/GenBank/DDBJ databases">
        <title>Draft genome of the antarctic isolate Shewanella frigidimarina Ag06-30.</title>
        <authorList>
            <person name="Parmeciano Di Noto G."/>
            <person name="Vazquez S."/>
            <person name="Mac Cormack W."/>
            <person name="Iriarte A."/>
            <person name="Quiroga C."/>
        </authorList>
    </citation>
    <scope>NUCLEOTIDE SEQUENCE [LARGE SCALE GENOMIC DNA]</scope>
    <source>
        <strain evidence="7 8">Ag06-30</strain>
    </source>
</reference>